<dbReference type="CDD" id="cd19499">
    <property type="entry name" value="RecA-like_ClpB_Hsp104-like"/>
    <property type="match status" value="1"/>
</dbReference>
<dbReference type="InterPro" id="IPR050130">
    <property type="entry name" value="ClpA_ClpB"/>
</dbReference>
<gene>
    <name evidence="6" type="ORF">GOP47_0019644</name>
</gene>
<dbReference type="Pfam" id="PF07724">
    <property type="entry name" value="AAA_2"/>
    <property type="match status" value="1"/>
</dbReference>
<feature type="domain" description="ATPase AAA-type core" evidence="5">
    <location>
        <begin position="49"/>
        <end position="126"/>
    </location>
</feature>
<dbReference type="PANTHER" id="PTHR11638">
    <property type="entry name" value="ATP-DEPENDENT CLP PROTEASE"/>
    <property type="match status" value="1"/>
</dbReference>
<reference evidence="6" key="1">
    <citation type="submission" date="2021-01" db="EMBL/GenBank/DDBJ databases">
        <title>Adiantum capillus-veneris genome.</title>
        <authorList>
            <person name="Fang Y."/>
            <person name="Liao Q."/>
        </authorList>
    </citation>
    <scope>NUCLEOTIDE SEQUENCE</scope>
    <source>
        <strain evidence="6">H3</strain>
        <tissue evidence="6">Leaf</tissue>
    </source>
</reference>
<dbReference type="SUPFAM" id="SSF52540">
    <property type="entry name" value="P-loop containing nucleoside triphosphate hydrolases"/>
    <property type="match status" value="1"/>
</dbReference>
<dbReference type="GO" id="GO:0016887">
    <property type="term" value="F:ATP hydrolysis activity"/>
    <property type="evidence" value="ECO:0007669"/>
    <property type="project" value="InterPro"/>
</dbReference>
<evidence type="ECO:0000313" key="6">
    <source>
        <dbReference type="EMBL" id="KAI5064949.1"/>
    </source>
</evidence>
<evidence type="ECO:0000256" key="1">
    <source>
        <dbReference type="ARBA" id="ARBA00022528"/>
    </source>
</evidence>
<dbReference type="GO" id="GO:0034605">
    <property type="term" value="P:cellular response to heat"/>
    <property type="evidence" value="ECO:0007669"/>
    <property type="project" value="TreeGrafter"/>
</dbReference>
<proteinExistence type="predicted"/>
<sequence length="141" mass="15586">METLSCAESEKLHGLEGELHRRIIGQEKAVKAVSGAMRRARVGMRDPARPIASFIFCGPTGVGKSELAKALASVYFGSEDSMVRLDMSEFMKRHTVSKLIGAPPGYVGYEESGQLTEAVKRRPFTLCYWTRSRRLTPTCST</sequence>
<dbReference type="EMBL" id="JABFUD020000019">
    <property type="protein sequence ID" value="KAI5064949.1"/>
    <property type="molecule type" value="Genomic_DNA"/>
</dbReference>
<accession>A0A9D4UCY2</accession>
<dbReference type="PRINTS" id="PR00300">
    <property type="entry name" value="CLPPROTEASEA"/>
</dbReference>
<dbReference type="InterPro" id="IPR003959">
    <property type="entry name" value="ATPase_AAA_core"/>
</dbReference>
<keyword evidence="4" id="KW-0067">ATP-binding</keyword>
<protein>
    <recommendedName>
        <fullName evidence="5">ATPase AAA-type core domain-containing protein</fullName>
    </recommendedName>
</protein>
<keyword evidence="7" id="KW-1185">Reference proteome</keyword>
<evidence type="ECO:0000256" key="4">
    <source>
        <dbReference type="ARBA" id="ARBA00022840"/>
    </source>
</evidence>
<comment type="caution">
    <text evidence="6">The sequence shown here is derived from an EMBL/GenBank/DDBJ whole genome shotgun (WGS) entry which is preliminary data.</text>
</comment>
<dbReference type="InterPro" id="IPR001270">
    <property type="entry name" value="ClpA/B"/>
</dbReference>
<evidence type="ECO:0000313" key="7">
    <source>
        <dbReference type="Proteomes" id="UP000886520"/>
    </source>
</evidence>
<dbReference type="GO" id="GO:0005737">
    <property type="term" value="C:cytoplasm"/>
    <property type="evidence" value="ECO:0007669"/>
    <property type="project" value="TreeGrafter"/>
</dbReference>
<dbReference type="Proteomes" id="UP000886520">
    <property type="component" value="Chromosome 19"/>
</dbReference>
<evidence type="ECO:0000256" key="2">
    <source>
        <dbReference type="ARBA" id="ARBA00022737"/>
    </source>
</evidence>
<organism evidence="6 7">
    <name type="scientific">Adiantum capillus-veneris</name>
    <name type="common">Maidenhair fern</name>
    <dbReference type="NCBI Taxonomy" id="13818"/>
    <lineage>
        <taxon>Eukaryota</taxon>
        <taxon>Viridiplantae</taxon>
        <taxon>Streptophyta</taxon>
        <taxon>Embryophyta</taxon>
        <taxon>Tracheophyta</taxon>
        <taxon>Polypodiopsida</taxon>
        <taxon>Polypodiidae</taxon>
        <taxon>Polypodiales</taxon>
        <taxon>Pteridineae</taxon>
        <taxon>Pteridaceae</taxon>
        <taxon>Vittarioideae</taxon>
        <taxon>Adiantum</taxon>
    </lineage>
</organism>
<dbReference type="Gene3D" id="3.40.50.300">
    <property type="entry name" value="P-loop containing nucleotide triphosphate hydrolases"/>
    <property type="match status" value="1"/>
</dbReference>
<dbReference type="PANTHER" id="PTHR11638:SF155">
    <property type="entry name" value="CHAPERONE PROTEIN CLPC1, CHLOROPLASTIC-LIKE"/>
    <property type="match status" value="1"/>
</dbReference>
<keyword evidence="1" id="KW-0150">Chloroplast</keyword>
<keyword evidence="2" id="KW-0677">Repeat</keyword>
<evidence type="ECO:0000256" key="3">
    <source>
        <dbReference type="ARBA" id="ARBA00022741"/>
    </source>
</evidence>
<evidence type="ECO:0000259" key="5">
    <source>
        <dbReference type="Pfam" id="PF07724"/>
    </source>
</evidence>
<dbReference type="AlphaFoldDB" id="A0A9D4UCY2"/>
<keyword evidence="3" id="KW-0547">Nucleotide-binding</keyword>
<dbReference type="OrthoDB" id="47330at2759"/>
<keyword evidence="1" id="KW-0934">Plastid</keyword>
<dbReference type="InterPro" id="IPR027417">
    <property type="entry name" value="P-loop_NTPase"/>
</dbReference>
<dbReference type="GO" id="GO:0005524">
    <property type="term" value="F:ATP binding"/>
    <property type="evidence" value="ECO:0007669"/>
    <property type="project" value="UniProtKB-KW"/>
</dbReference>
<name>A0A9D4UCY2_ADICA</name>